<evidence type="ECO:0000313" key="2">
    <source>
        <dbReference type="Proteomes" id="UP001228581"/>
    </source>
</evidence>
<evidence type="ECO:0008006" key="3">
    <source>
        <dbReference type="Google" id="ProtNLM"/>
    </source>
</evidence>
<reference evidence="1 2" key="1">
    <citation type="submission" date="2023-05" db="EMBL/GenBank/DDBJ databases">
        <authorList>
            <person name="Zhang X."/>
        </authorList>
    </citation>
    <scope>NUCLEOTIDE SEQUENCE [LARGE SCALE GENOMIC DNA]</scope>
    <source>
        <strain evidence="1 2">DM2B3-1</strain>
    </source>
</reference>
<sequence>MKNLLFVAILLAFTQCSTNSVSPVEKYSSTNLVGRWVWVKSTGGFAGTTYTPESTNTTMELEFTSDSHKRVYKNGQLISDLTYHIVQDTSMYTGKPGPLIEYDQEGQRVSYDFEKGDLILADECYDCFVSRYTHKASGSD</sequence>
<evidence type="ECO:0000313" key="1">
    <source>
        <dbReference type="EMBL" id="MDJ1495052.1"/>
    </source>
</evidence>
<proteinExistence type="predicted"/>
<keyword evidence="2" id="KW-1185">Reference proteome</keyword>
<accession>A0ABT7CQ15</accession>
<organism evidence="1 2">
    <name type="scientific">Xanthocytophaga flava</name>
    <dbReference type="NCBI Taxonomy" id="3048013"/>
    <lineage>
        <taxon>Bacteria</taxon>
        <taxon>Pseudomonadati</taxon>
        <taxon>Bacteroidota</taxon>
        <taxon>Cytophagia</taxon>
        <taxon>Cytophagales</taxon>
        <taxon>Rhodocytophagaceae</taxon>
        <taxon>Xanthocytophaga</taxon>
    </lineage>
</organism>
<gene>
    <name evidence="1" type="ORF">QNI19_19085</name>
</gene>
<dbReference type="EMBL" id="JASJOT010000012">
    <property type="protein sequence ID" value="MDJ1495052.1"/>
    <property type="molecule type" value="Genomic_DNA"/>
</dbReference>
<dbReference type="RefSeq" id="WP_313998761.1">
    <property type="nucleotide sequence ID" value="NZ_JASJOT010000012.1"/>
</dbReference>
<name>A0ABT7CQ15_9BACT</name>
<comment type="caution">
    <text evidence="1">The sequence shown here is derived from an EMBL/GenBank/DDBJ whole genome shotgun (WGS) entry which is preliminary data.</text>
</comment>
<protein>
    <recommendedName>
        <fullName evidence="3">Lipocalin-like domain-containing protein</fullName>
    </recommendedName>
</protein>
<dbReference type="Proteomes" id="UP001228581">
    <property type="component" value="Unassembled WGS sequence"/>
</dbReference>